<feature type="domain" description="CCHC-type" evidence="3">
    <location>
        <begin position="404"/>
        <end position="420"/>
    </location>
</feature>
<dbReference type="PROSITE" id="PS50158">
    <property type="entry name" value="ZF_CCHC"/>
    <property type="match status" value="1"/>
</dbReference>
<dbReference type="InterPro" id="IPR036875">
    <property type="entry name" value="Znf_CCHC_sf"/>
</dbReference>
<dbReference type="EMBL" id="KQ242595">
    <property type="protein sequence ID" value="KNC77944.1"/>
    <property type="molecule type" value="Genomic_DNA"/>
</dbReference>
<dbReference type="SUPFAM" id="SSF57756">
    <property type="entry name" value="Retrovirus zinc finger-like domains"/>
    <property type="match status" value="1"/>
</dbReference>
<accession>A0A0L0FME4</accession>
<reference evidence="4 5" key="1">
    <citation type="submission" date="2011-02" db="EMBL/GenBank/DDBJ databases">
        <title>The Genome Sequence of Sphaeroforma arctica JP610.</title>
        <authorList>
            <consortium name="The Broad Institute Genome Sequencing Platform"/>
            <person name="Russ C."/>
            <person name="Cuomo C."/>
            <person name="Young S.K."/>
            <person name="Zeng Q."/>
            <person name="Gargeya S."/>
            <person name="Alvarado L."/>
            <person name="Berlin A."/>
            <person name="Chapman S.B."/>
            <person name="Chen Z."/>
            <person name="Freedman E."/>
            <person name="Gellesch M."/>
            <person name="Goldberg J."/>
            <person name="Griggs A."/>
            <person name="Gujja S."/>
            <person name="Heilman E."/>
            <person name="Heiman D."/>
            <person name="Howarth C."/>
            <person name="Mehta T."/>
            <person name="Neiman D."/>
            <person name="Pearson M."/>
            <person name="Roberts A."/>
            <person name="Saif S."/>
            <person name="Shea T."/>
            <person name="Shenoy N."/>
            <person name="Sisk P."/>
            <person name="Stolte C."/>
            <person name="Sykes S."/>
            <person name="White J."/>
            <person name="Yandava C."/>
            <person name="Burger G."/>
            <person name="Gray M.W."/>
            <person name="Holland P.W.H."/>
            <person name="King N."/>
            <person name="Lang F.B.F."/>
            <person name="Roger A.J."/>
            <person name="Ruiz-Trillo I."/>
            <person name="Haas B."/>
            <person name="Nusbaum C."/>
            <person name="Birren B."/>
        </authorList>
    </citation>
    <scope>NUCLEOTIDE SEQUENCE [LARGE SCALE GENOMIC DNA]</scope>
    <source>
        <strain evidence="4 5">JP610</strain>
    </source>
</reference>
<dbReference type="RefSeq" id="XP_014151846.1">
    <property type="nucleotide sequence ID" value="XM_014296371.1"/>
</dbReference>
<proteinExistence type="predicted"/>
<dbReference type="InterPro" id="IPR001878">
    <property type="entry name" value="Znf_CCHC"/>
</dbReference>
<feature type="compositionally biased region" description="Basic and acidic residues" evidence="2">
    <location>
        <begin position="364"/>
        <end position="379"/>
    </location>
</feature>
<evidence type="ECO:0000256" key="2">
    <source>
        <dbReference type="SAM" id="MobiDB-lite"/>
    </source>
</evidence>
<dbReference type="Gene3D" id="4.10.60.10">
    <property type="entry name" value="Zinc finger, CCHC-type"/>
    <property type="match status" value="1"/>
</dbReference>
<feature type="region of interest" description="Disordered" evidence="2">
    <location>
        <begin position="350"/>
        <end position="391"/>
    </location>
</feature>
<name>A0A0L0FME4_9EUKA</name>
<evidence type="ECO:0000256" key="1">
    <source>
        <dbReference type="PROSITE-ProRule" id="PRU00047"/>
    </source>
</evidence>
<evidence type="ECO:0000259" key="3">
    <source>
        <dbReference type="PROSITE" id="PS50158"/>
    </source>
</evidence>
<keyword evidence="1" id="KW-0479">Metal-binding</keyword>
<keyword evidence="1" id="KW-0862">Zinc</keyword>
<dbReference type="GO" id="GO:0003676">
    <property type="term" value="F:nucleic acid binding"/>
    <property type="evidence" value="ECO:0007669"/>
    <property type="project" value="InterPro"/>
</dbReference>
<gene>
    <name evidence="4" type="ORF">SARC_09609</name>
</gene>
<dbReference type="Proteomes" id="UP000054560">
    <property type="component" value="Unassembled WGS sequence"/>
</dbReference>
<protein>
    <recommendedName>
        <fullName evidence="3">CCHC-type domain-containing protein</fullName>
    </recommendedName>
</protein>
<evidence type="ECO:0000313" key="4">
    <source>
        <dbReference type="EMBL" id="KNC77944.1"/>
    </source>
</evidence>
<keyword evidence="5" id="KW-1185">Reference proteome</keyword>
<organism evidence="4 5">
    <name type="scientific">Sphaeroforma arctica JP610</name>
    <dbReference type="NCBI Taxonomy" id="667725"/>
    <lineage>
        <taxon>Eukaryota</taxon>
        <taxon>Ichthyosporea</taxon>
        <taxon>Ichthyophonida</taxon>
        <taxon>Sphaeroforma</taxon>
    </lineage>
</organism>
<keyword evidence="1" id="KW-0863">Zinc-finger</keyword>
<dbReference type="SMART" id="SM00343">
    <property type="entry name" value="ZnF_C2HC"/>
    <property type="match status" value="1"/>
</dbReference>
<sequence>MAKDEIEIFEGKRDDDWHRWMGSSGQVIKDRRTHNPSHVVGATAKQRHTASDFLKKGFNTATQASTRATLGKDLMDIGLVDTVVLAKHCDILKMLFEEPRSDAGEYRNSPWKVIALLQNLQTYDMWIVMRHHLFRILAHRDADGAIPNNLDVFVIDLQAWNGEDHVQLAERLMIKLRALVRHEASAVQEDPDCVLLHEPVMEAAEAMKAHLVVAARLSTKDGVIANHGLGCFQSPHATFFLGLMRMEPIYGKAVSESMTAIHECMDLFCDRLFMHGKALADNVRLVCHIKGLASVLVMVQNAQGDVAPPPRAKGGDRYEIGATLAAINCLHNSLAGQQKDLAEQKRNLRNLLKRNRTPNPNTKGADKGKGGQKRPRDASEVPGIELSENDDIRAAREAYHNVIRCHNCKQRGHFRKSCPEKQQ</sequence>
<dbReference type="AlphaFoldDB" id="A0A0L0FME4"/>
<dbReference type="GO" id="GO:0008270">
    <property type="term" value="F:zinc ion binding"/>
    <property type="evidence" value="ECO:0007669"/>
    <property type="project" value="UniProtKB-KW"/>
</dbReference>
<dbReference type="GeneID" id="25910113"/>
<evidence type="ECO:0000313" key="5">
    <source>
        <dbReference type="Proteomes" id="UP000054560"/>
    </source>
</evidence>